<evidence type="ECO:0000313" key="3">
    <source>
        <dbReference type="Proteomes" id="UP000314294"/>
    </source>
</evidence>
<comment type="caution">
    <text evidence="2">The sequence shown here is derived from an EMBL/GenBank/DDBJ whole genome shotgun (WGS) entry which is preliminary data.</text>
</comment>
<feature type="compositionally biased region" description="Basic and acidic residues" evidence="1">
    <location>
        <begin position="99"/>
        <end position="126"/>
    </location>
</feature>
<keyword evidence="3" id="KW-1185">Reference proteome</keyword>
<dbReference type="EMBL" id="SRLO01000281">
    <property type="protein sequence ID" value="TNN63045.1"/>
    <property type="molecule type" value="Genomic_DNA"/>
</dbReference>
<name>A0A4Z2HCP6_9TELE</name>
<dbReference type="AlphaFoldDB" id="A0A4Z2HCP6"/>
<evidence type="ECO:0000256" key="1">
    <source>
        <dbReference type="SAM" id="MobiDB-lite"/>
    </source>
</evidence>
<dbReference type="Proteomes" id="UP000314294">
    <property type="component" value="Unassembled WGS sequence"/>
</dbReference>
<protein>
    <submittedName>
        <fullName evidence="2">Uncharacterized protein</fullName>
    </submittedName>
</protein>
<accession>A0A4Z2HCP6</accession>
<feature type="region of interest" description="Disordered" evidence="1">
    <location>
        <begin position="20"/>
        <end position="49"/>
    </location>
</feature>
<reference evidence="2 3" key="1">
    <citation type="submission" date="2019-03" db="EMBL/GenBank/DDBJ databases">
        <title>First draft genome of Liparis tanakae, snailfish: a comprehensive survey of snailfish specific genes.</title>
        <authorList>
            <person name="Kim W."/>
            <person name="Song I."/>
            <person name="Jeong J.-H."/>
            <person name="Kim D."/>
            <person name="Kim S."/>
            <person name="Ryu S."/>
            <person name="Song J.Y."/>
            <person name="Lee S.K."/>
        </authorList>
    </citation>
    <scope>NUCLEOTIDE SEQUENCE [LARGE SCALE GENOMIC DNA]</scope>
    <source>
        <tissue evidence="2">Muscle</tissue>
    </source>
</reference>
<gene>
    <name evidence="2" type="ORF">EYF80_026773</name>
</gene>
<organism evidence="2 3">
    <name type="scientific">Liparis tanakae</name>
    <name type="common">Tanaka's snailfish</name>
    <dbReference type="NCBI Taxonomy" id="230148"/>
    <lineage>
        <taxon>Eukaryota</taxon>
        <taxon>Metazoa</taxon>
        <taxon>Chordata</taxon>
        <taxon>Craniata</taxon>
        <taxon>Vertebrata</taxon>
        <taxon>Euteleostomi</taxon>
        <taxon>Actinopterygii</taxon>
        <taxon>Neopterygii</taxon>
        <taxon>Teleostei</taxon>
        <taxon>Neoteleostei</taxon>
        <taxon>Acanthomorphata</taxon>
        <taxon>Eupercaria</taxon>
        <taxon>Perciformes</taxon>
        <taxon>Cottioidei</taxon>
        <taxon>Cottales</taxon>
        <taxon>Liparidae</taxon>
        <taxon>Liparis</taxon>
    </lineage>
</organism>
<proteinExistence type="predicted"/>
<feature type="region of interest" description="Disordered" evidence="1">
    <location>
        <begin position="99"/>
        <end position="160"/>
    </location>
</feature>
<sequence>MDSRLGMGWAPRWLLGDELGEGGQRGAADSSDKLWHGGRGVGAESGARKDHGVFIGPFGGVAPAGPGTVPVVAPRWITNDTLRKALPYNKGKIHLWEHKVNKDASGKKRRRGQWEMKSMKQSEESKTRRRKDGEEEEEEEKEESPSVIQDNQPGRKDHTEATSGYSRFVFQNIFGAGAVLARTMERDRLQASQPIRGQIIIPELRSFKTHLALTSQTTVNKQ</sequence>
<evidence type="ECO:0000313" key="2">
    <source>
        <dbReference type="EMBL" id="TNN63045.1"/>
    </source>
</evidence>